<dbReference type="Proteomes" id="UP000269396">
    <property type="component" value="Unassembled WGS sequence"/>
</dbReference>
<dbReference type="AlphaFoldDB" id="A0A183PX91"/>
<evidence type="ECO:0000259" key="1">
    <source>
        <dbReference type="Pfam" id="PF23013"/>
    </source>
</evidence>
<protein>
    <recommendedName>
        <fullName evidence="1">IML1 N-terminal double psi beta-barrel domain-containing protein</fullName>
    </recommendedName>
</protein>
<dbReference type="EMBL" id="UZAL01041465">
    <property type="protein sequence ID" value="VDP78517.1"/>
    <property type="molecule type" value="Genomic_DNA"/>
</dbReference>
<dbReference type="InterPro" id="IPR027244">
    <property type="entry name" value="IML1"/>
</dbReference>
<evidence type="ECO:0000313" key="3">
    <source>
        <dbReference type="Proteomes" id="UP000269396"/>
    </source>
</evidence>
<keyword evidence="3" id="KW-1185">Reference proteome</keyword>
<proteinExistence type="predicted"/>
<gene>
    <name evidence="2" type="ORF">SMTD_LOCUS18978</name>
</gene>
<reference evidence="2 3" key="1">
    <citation type="submission" date="2018-11" db="EMBL/GenBank/DDBJ databases">
        <authorList>
            <consortium name="Pathogen Informatics"/>
        </authorList>
    </citation>
    <scope>NUCLEOTIDE SEQUENCE [LARGE SCALE GENOMIC DNA]</scope>
    <source>
        <strain>Denwood</strain>
        <strain evidence="3">Zambia</strain>
    </source>
</reference>
<dbReference type="GO" id="GO:1904262">
    <property type="term" value="P:negative regulation of TORC1 signaling"/>
    <property type="evidence" value="ECO:0007669"/>
    <property type="project" value="TreeGrafter"/>
</dbReference>
<dbReference type="GO" id="GO:1990130">
    <property type="term" value="C:GATOR1 complex"/>
    <property type="evidence" value="ECO:0007669"/>
    <property type="project" value="TreeGrafter"/>
</dbReference>
<dbReference type="Pfam" id="PF23013">
    <property type="entry name" value="IML1_N"/>
    <property type="match status" value="1"/>
</dbReference>
<dbReference type="GO" id="GO:0034198">
    <property type="term" value="P:cellular response to amino acid starvation"/>
    <property type="evidence" value="ECO:0007669"/>
    <property type="project" value="TreeGrafter"/>
</dbReference>
<organism evidence="2 3">
    <name type="scientific">Schistosoma mattheei</name>
    <dbReference type="NCBI Taxonomy" id="31246"/>
    <lineage>
        <taxon>Eukaryota</taxon>
        <taxon>Metazoa</taxon>
        <taxon>Spiralia</taxon>
        <taxon>Lophotrochozoa</taxon>
        <taxon>Platyhelminthes</taxon>
        <taxon>Trematoda</taxon>
        <taxon>Digenea</taxon>
        <taxon>Strigeidida</taxon>
        <taxon>Schistosomatoidea</taxon>
        <taxon>Schistosomatidae</taxon>
        <taxon>Schistosoma</taxon>
    </lineage>
</organism>
<name>A0A183PX91_9TREM</name>
<dbReference type="STRING" id="31246.A0A183PX91"/>
<dbReference type="PANTHER" id="PTHR13179:SF8">
    <property type="entry name" value="GATOR COMPLEX PROTEIN DEPDC5"/>
    <property type="match status" value="1"/>
</dbReference>
<sequence>MVFFCPEDVIISSRGGHNINIGDVIEVYHPEDAHHALFLVTTFSDDLQNRDVISVEQSLAHTFKLQQHKNVIVNVINKETISLDLVELYFRDQYFSRRDFCNITQKLIGTVVHVNKKLTCNETRVIIQNERFTTDDWKRELGRMQYEVLQFENNIYSYLRNTYPLINKNSNKTKLNICTAMDANLLEVLNMAINRKFPIGNIIDIYL</sequence>
<accession>A0A183PX91</accession>
<dbReference type="GO" id="GO:0005096">
    <property type="term" value="F:GTPase activator activity"/>
    <property type="evidence" value="ECO:0007669"/>
    <property type="project" value="InterPro"/>
</dbReference>
<dbReference type="InterPro" id="IPR055213">
    <property type="entry name" value="IML1_double_psi_beta_barrel"/>
</dbReference>
<dbReference type="GO" id="GO:0010508">
    <property type="term" value="P:positive regulation of autophagy"/>
    <property type="evidence" value="ECO:0007669"/>
    <property type="project" value="TreeGrafter"/>
</dbReference>
<feature type="domain" description="IML1 N-terminal double psi beta-barrel" evidence="1">
    <location>
        <begin position="5"/>
        <end position="75"/>
    </location>
</feature>
<evidence type="ECO:0000313" key="2">
    <source>
        <dbReference type="EMBL" id="VDP78517.1"/>
    </source>
</evidence>
<dbReference type="GO" id="GO:0005765">
    <property type="term" value="C:lysosomal membrane"/>
    <property type="evidence" value="ECO:0007669"/>
    <property type="project" value="TreeGrafter"/>
</dbReference>
<dbReference type="PANTHER" id="PTHR13179">
    <property type="entry name" value="DEP DOMAIN CONTAINING PROTEIN 5"/>
    <property type="match status" value="1"/>
</dbReference>